<dbReference type="Proteomes" id="UP000622687">
    <property type="component" value="Unassembled WGS sequence"/>
</dbReference>
<dbReference type="NCBIfam" id="TIGR04398">
    <property type="entry name" value="SLAP_DUP"/>
    <property type="match status" value="2"/>
</dbReference>
<dbReference type="InterPro" id="IPR030910">
    <property type="entry name" value="SLAP_dom"/>
</dbReference>
<accession>A0A934M419</accession>
<proteinExistence type="predicted"/>
<comment type="caution">
    <text evidence="1">The sequence shown here is derived from an EMBL/GenBank/DDBJ whole genome shotgun (WGS) entry which is preliminary data.</text>
</comment>
<evidence type="ECO:0000313" key="1">
    <source>
        <dbReference type="EMBL" id="MBI6873630.1"/>
    </source>
</evidence>
<reference evidence="1" key="1">
    <citation type="submission" date="2020-12" db="EMBL/GenBank/DDBJ databases">
        <title>Clostridium thailandense sp. nov., a novel acetogenic bacterium isolated from peat land soil in Thailand.</title>
        <authorList>
            <person name="Chaikitkaew S."/>
            <person name="Birkeland N.K."/>
        </authorList>
    </citation>
    <scope>NUCLEOTIDE SEQUENCE</scope>
    <source>
        <strain evidence="1">DSM 17425</strain>
    </source>
</reference>
<organism evidence="1 2">
    <name type="scientific">Clostridium aciditolerans</name>
    <dbReference type="NCBI Taxonomy" id="339861"/>
    <lineage>
        <taxon>Bacteria</taxon>
        <taxon>Bacillati</taxon>
        <taxon>Bacillota</taxon>
        <taxon>Clostridia</taxon>
        <taxon>Eubacteriales</taxon>
        <taxon>Clostridiaceae</taxon>
        <taxon>Clostridium</taxon>
    </lineage>
</organism>
<gene>
    <name evidence="1" type="ORF">I6U51_13065</name>
</gene>
<sequence>MEKKMKEANSKVNANDDKLYVPTVLSLLEHDENVMSDVQKEILEEEIAELPQIVEGQLNVAGVYVYDLGEKLEVKAYIRNGLSEKVILRKVPFYILNSKDEILAQQMFNLESLGEIPAHSARPVKLYFEKQNVKVDTIAMDDWKVQFDSRLKASKTVKTQYEDLPEDIDIEDKLVFDNFLNELPELNEGEVSVSTFSVGIQKGGNILVTLVVRNGNNQSINMEKIPVTLKDGNGTVVKSELFELKNFTVNALKARVCNLIFPTGVNVEEDVALKDWSVSFRLEELGSQSN</sequence>
<dbReference type="RefSeq" id="WP_211143053.1">
    <property type="nucleotide sequence ID" value="NZ_JAEEGB010000014.1"/>
</dbReference>
<evidence type="ECO:0000313" key="2">
    <source>
        <dbReference type="Proteomes" id="UP000622687"/>
    </source>
</evidence>
<dbReference type="AlphaFoldDB" id="A0A934M419"/>
<keyword evidence="2" id="KW-1185">Reference proteome</keyword>
<dbReference type="EMBL" id="JAEEGB010000014">
    <property type="protein sequence ID" value="MBI6873630.1"/>
    <property type="molecule type" value="Genomic_DNA"/>
</dbReference>
<protein>
    <submittedName>
        <fullName evidence="1">SLAP domain-containing protein</fullName>
    </submittedName>
</protein>
<name>A0A934M419_9CLOT</name>